<evidence type="ECO:0000256" key="6">
    <source>
        <dbReference type="SAM" id="SignalP"/>
    </source>
</evidence>
<feature type="signal peptide" evidence="6">
    <location>
        <begin position="1"/>
        <end position="21"/>
    </location>
</feature>
<keyword evidence="3" id="KW-0812">Transmembrane</keyword>
<dbReference type="AlphaFoldDB" id="A0A0T9RQL5"/>
<dbReference type="EMBL" id="CQBK01000061">
    <property type="protein sequence ID" value="CNI75127.1"/>
    <property type="molecule type" value="Genomic_DNA"/>
</dbReference>
<organism evidence="8 9">
    <name type="scientific">Yersinia similis</name>
    <dbReference type="NCBI Taxonomy" id="367190"/>
    <lineage>
        <taxon>Bacteria</taxon>
        <taxon>Pseudomonadati</taxon>
        <taxon>Pseudomonadota</taxon>
        <taxon>Gammaproteobacteria</taxon>
        <taxon>Enterobacterales</taxon>
        <taxon>Yersiniaceae</taxon>
        <taxon>Yersinia</taxon>
    </lineage>
</organism>
<comment type="subcellular location">
    <subcellularLocation>
        <location evidence="1">Cell outer membrane</location>
        <topology evidence="1">Multi-pass membrane protein</topology>
    </subcellularLocation>
</comment>
<accession>A0A0T9RQL5</accession>
<reference evidence="8 9" key="1">
    <citation type="submission" date="2015-03" db="EMBL/GenBank/DDBJ databases">
        <authorList>
            <person name="Murphy D."/>
        </authorList>
    </citation>
    <scope>NUCLEOTIDE SEQUENCE [LARGE SCALE GENOMIC DNA]</scope>
    <source>
        <strain evidence="8 9">Y233</strain>
    </source>
</reference>
<keyword evidence="4 6" id="KW-0732">Signal</keyword>
<dbReference type="Proteomes" id="UP000038204">
    <property type="component" value="Unassembled WGS sequence"/>
</dbReference>
<name>A0A0T9RQL5_9GAMM</name>
<feature type="domain" description="Outer membrane protein beta-barrel" evidence="7">
    <location>
        <begin position="11"/>
        <end position="248"/>
    </location>
</feature>
<feature type="chain" id="PRO_5006696368" evidence="6">
    <location>
        <begin position="22"/>
        <end position="249"/>
    </location>
</feature>
<evidence type="ECO:0000313" key="8">
    <source>
        <dbReference type="EMBL" id="CNI75127.1"/>
    </source>
</evidence>
<keyword evidence="2" id="KW-1134">Transmembrane beta strand</keyword>
<evidence type="ECO:0000256" key="1">
    <source>
        <dbReference type="ARBA" id="ARBA00004571"/>
    </source>
</evidence>
<dbReference type="RefSeq" id="WP_049601713.1">
    <property type="nucleotide sequence ID" value="NZ_CPZI01000070.1"/>
</dbReference>
<evidence type="ECO:0000313" key="9">
    <source>
        <dbReference type="Proteomes" id="UP000038204"/>
    </source>
</evidence>
<dbReference type="Pfam" id="PF13505">
    <property type="entry name" value="OMP_b-brl"/>
    <property type="match status" value="1"/>
</dbReference>
<evidence type="ECO:0000256" key="3">
    <source>
        <dbReference type="ARBA" id="ARBA00022692"/>
    </source>
</evidence>
<dbReference type="InterPro" id="IPR027385">
    <property type="entry name" value="Beta-barrel_OMP"/>
</dbReference>
<protein>
    <submittedName>
        <fullName evidence="8">Adhesin/invasin protein PagN</fullName>
    </submittedName>
</protein>
<proteinExistence type="predicted"/>
<dbReference type="Gene3D" id="2.40.160.20">
    <property type="match status" value="1"/>
</dbReference>
<evidence type="ECO:0000259" key="7">
    <source>
        <dbReference type="Pfam" id="PF13505"/>
    </source>
</evidence>
<gene>
    <name evidence="8" type="primary">pagN</name>
    <name evidence="8" type="ORF">ERS008667_04243</name>
</gene>
<evidence type="ECO:0000256" key="5">
    <source>
        <dbReference type="ARBA" id="ARBA00023136"/>
    </source>
</evidence>
<dbReference type="InterPro" id="IPR011250">
    <property type="entry name" value="OMP/PagP_B-barrel"/>
</dbReference>
<evidence type="ECO:0000256" key="4">
    <source>
        <dbReference type="ARBA" id="ARBA00022729"/>
    </source>
</evidence>
<dbReference type="GO" id="GO:0009279">
    <property type="term" value="C:cell outer membrane"/>
    <property type="evidence" value="ECO:0007669"/>
    <property type="project" value="UniProtKB-SubCell"/>
</dbReference>
<dbReference type="InterPro" id="IPR051723">
    <property type="entry name" value="Bact_OM_Invasion-Related"/>
</dbReference>
<keyword evidence="5" id="KW-0472">Membrane</keyword>
<dbReference type="PANTHER" id="PTHR35892:SF2">
    <property type="entry name" value="OUTER MEMBRANE PROTEIN PAGN"/>
    <property type="match status" value="1"/>
</dbReference>
<dbReference type="SUPFAM" id="SSF56925">
    <property type="entry name" value="OMPA-like"/>
    <property type="match status" value="1"/>
</dbReference>
<evidence type="ECO:0000256" key="2">
    <source>
        <dbReference type="ARBA" id="ARBA00022452"/>
    </source>
</evidence>
<sequence>MIFNKTLLSGLLVLVSASAVAAPENGVYLSGKVGVGIINLGNQSLSYASDGSSDDFGRQRDSNFAGSLATGYDFYSQFNAPVRVELEYTGYGKAHSNNSLTYNQAPWGYPDFEGKTENSLEVQLQTVLMKAYWDMRNSTPFTPWVSAGIGVSHLSLDHHTVNTDTQISTGIVDGSVRSGNHSGSTTNFAWTVGAGINWAVTDSVSMDLSYRYVDAGDVETDYTTGKGSRETAKVSVTSNDVMLGVRYAF</sequence>
<dbReference type="PANTHER" id="PTHR35892">
    <property type="entry name" value="OUTER MEMBRANE PROTEIN PAGN-RELATED"/>
    <property type="match status" value="1"/>
</dbReference>